<dbReference type="Proteomes" id="UP000283255">
    <property type="component" value="Unassembled WGS sequence"/>
</dbReference>
<proteinExistence type="predicted"/>
<keyword evidence="4" id="KW-1185">Reference proteome</keyword>
<dbReference type="AlphaFoldDB" id="A0A418YI17"/>
<feature type="region of interest" description="Disordered" evidence="1">
    <location>
        <begin position="25"/>
        <end position="51"/>
    </location>
</feature>
<feature type="compositionally biased region" description="Pro residues" evidence="1">
    <location>
        <begin position="473"/>
        <end position="486"/>
    </location>
</feature>
<sequence>MCWRKIGILTASILVAACGGGGSKDLSGGGSTTPVPSGEPNPSGGPTTPPASNEVVLMIPGEILELDRRNATIPFEYALDLPPSFTADFYMELSGSAVIGEDFELDNYNVLSFAPGQQVAYLNMTLFESNKPRGGRTLNIKFSNDDGQEATQTFIISGDVRLNDTGITTFSDEFSYDSTASLASHPNQDADFGSDVVNVNDASAPYYKSPNELDLNSDYYLGEAGFRYVKLDAAGNELNAQATQWRCVKDEVTGMVWERKGGHNELYLATNEPPPAPGEEDNREFYWTAADLSNDNAVNFSYPWHDINDNTNGGKPGWILGDGKGGALPGLPLPAANSICAFDNIARDGDRYCSTNDYVEEANLKGTCGFTDWQVPTVEQFRSIFNYQNLANGSTDILDPTFFDCAGDSCLVDLEGHALYWTATTAAAGPGSALCFDITTARLQQCSKNEHNKVMIVRRDDKTLVDNNEPEPSSEPAPEPTTEPEA</sequence>
<comment type="caution">
    <text evidence="3">The sequence shown here is derived from an EMBL/GenBank/DDBJ whole genome shotgun (WGS) entry which is preliminary data.</text>
</comment>
<evidence type="ECO:0000313" key="3">
    <source>
        <dbReference type="EMBL" id="RJG50013.1"/>
    </source>
</evidence>
<evidence type="ECO:0000259" key="2">
    <source>
        <dbReference type="Pfam" id="PF07603"/>
    </source>
</evidence>
<dbReference type="SUPFAM" id="SSF141072">
    <property type="entry name" value="CalX-like"/>
    <property type="match status" value="1"/>
</dbReference>
<reference evidence="3 4" key="2">
    <citation type="submission" date="2019-01" db="EMBL/GenBank/DDBJ databases">
        <title>Motilimonas pumilus sp. nov., isolated from the gut of sea cucumber (Apostichopus japonicus).</title>
        <authorList>
            <person name="Wang F.-Q."/>
            <person name="Ren L.-H."/>
            <person name="Lin Y.-W."/>
            <person name="Sun G.-H."/>
            <person name="Du Z.-J."/>
            <person name="Zhao J.-X."/>
            <person name="Liu X.-J."/>
            <person name="Liu L.-J."/>
        </authorList>
    </citation>
    <scope>NUCLEOTIDE SEQUENCE [LARGE SCALE GENOMIC DNA]</scope>
    <source>
        <strain evidence="3 4">PLHSC7-2</strain>
    </source>
</reference>
<accession>A0A418YI17</accession>
<evidence type="ECO:0000313" key="4">
    <source>
        <dbReference type="Proteomes" id="UP000283255"/>
    </source>
</evidence>
<dbReference type="InterPro" id="IPR038081">
    <property type="entry name" value="CalX-like_sf"/>
</dbReference>
<gene>
    <name evidence="3" type="ORF">D1Z90_05040</name>
</gene>
<dbReference type="OrthoDB" id="9815730at2"/>
<dbReference type="InterPro" id="IPR011460">
    <property type="entry name" value="Lcl_C"/>
</dbReference>
<name>A0A418YI17_9GAMM</name>
<dbReference type="RefSeq" id="WP_119909659.1">
    <property type="nucleotide sequence ID" value="NZ_QZCH01000003.1"/>
</dbReference>
<protein>
    <submittedName>
        <fullName evidence="3">DUF1566 domain-containing protein</fullName>
    </submittedName>
</protein>
<feature type="region of interest" description="Disordered" evidence="1">
    <location>
        <begin position="460"/>
        <end position="486"/>
    </location>
</feature>
<evidence type="ECO:0000256" key="1">
    <source>
        <dbReference type="SAM" id="MobiDB-lite"/>
    </source>
</evidence>
<dbReference type="PROSITE" id="PS51257">
    <property type="entry name" value="PROKAR_LIPOPROTEIN"/>
    <property type="match status" value="1"/>
</dbReference>
<dbReference type="Pfam" id="PF07603">
    <property type="entry name" value="Lcl_C"/>
    <property type="match status" value="1"/>
</dbReference>
<organism evidence="3 4">
    <name type="scientific">Motilimonas pumila</name>
    <dbReference type="NCBI Taxonomy" id="2303987"/>
    <lineage>
        <taxon>Bacteria</taxon>
        <taxon>Pseudomonadati</taxon>
        <taxon>Pseudomonadota</taxon>
        <taxon>Gammaproteobacteria</taxon>
        <taxon>Alteromonadales</taxon>
        <taxon>Alteromonadales genera incertae sedis</taxon>
        <taxon>Motilimonas</taxon>
    </lineage>
</organism>
<dbReference type="EMBL" id="QZCH01000003">
    <property type="protein sequence ID" value="RJG50013.1"/>
    <property type="molecule type" value="Genomic_DNA"/>
</dbReference>
<reference evidence="3 4" key="1">
    <citation type="submission" date="2018-09" db="EMBL/GenBank/DDBJ databases">
        <authorList>
            <person name="Wang F."/>
        </authorList>
    </citation>
    <scope>NUCLEOTIDE SEQUENCE [LARGE SCALE GENOMIC DNA]</scope>
    <source>
        <strain evidence="3 4">PLHSC7-2</strain>
    </source>
</reference>
<feature type="domain" description="Lcl C-terminal" evidence="2">
    <location>
        <begin position="247"/>
        <end position="458"/>
    </location>
</feature>